<evidence type="ECO:0000313" key="1">
    <source>
        <dbReference type="EMBL" id="GAI97731.1"/>
    </source>
</evidence>
<dbReference type="EMBL" id="BARW01020958">
    <property type="protein sequence ID" value="GAI97731.1"/>
    <property type="molecule type" value="Genomic_DNA"/>
</dbReference>
<comment type="caution">
    <text evidence="1">The sequence shown here is derived from an EMBL/GenBank/DDBJ whole genome shotgun (WGS) entry which is preliminary data.</text>
</comment>
<organism evidence="1">
    <name type="scientific">marine sediment metagenome</name>
    <dbReference type="NCBI Taxonomy" id="412755"/>
    <lineage>
        <taxon>unclassified sequences</taxon>
        <taxon>metagenomes</taxon>
        <taxon>ecological metagenomes</taxon>
    </lineage>
</organism>
<accession>X1U288</accession>
<dbReference type="AlphaFoldDB" id="X1U288"/>
<proteinExistence type="predicted"/>
<gene>
    <name evidence="1" type="ORF">S12H4_35307</name>
</gene>
<name>X1U288_9ZZZZ</name>
<sequence>LRILGFELVVNRKSMQTAVDEIAKLLSARRIMRSLTLSIKFADQRNFARVITPKG</sequence>
<reference evidence="1" key="1">
    <citation type="journal article" date="2014" name="Front. Microbiol.">
        <title>High frequency of phylogenetically diverse reductive dehalogenase-homologous genes in deep subseafloor sedimentary metagenomes.</title>
        <authorList>
            <person name="Kawai M."/>
            <person name="Futagami T."/>
            <person name="Toyoda A."/>
            <person name="Takaki Y."/>
            <person name="Nishi S."/>
            <person name="Hori S."/>
            <person name="Arai W."/>
            <person name="Tsubouchi T."/>
            <person name="Morono Y."/>
            <person name="Uchiyama I."/>
            <person name="Ito T."/>
            <person name="Fujiyama A."/>
            <person name="Inagaki F."/>
            <person name="Takami H."/>
        </authorList>
    </citation>
    <scope>NUCLEOTIDE SEQUENCE</scope>
    <source>
        <strain evidence="1">Expedition CK06-06</strain>
    </source>
</reference>
<protein>
    <submittedName>
        <fullName evidence="1">Uncharacterized protein</fullName>
    </submittedName>
</protein>
<feature type="non-terminal residue" evidence="1">
    <location>
        <position position="1"/>
    </location>
</feature>